<feature type="region of interest" description="Disordered" evidence="1">
    <location>
        <begin position="606"/>
        <end position="630"/>
    </location>
</feature>
<organism evidence="2 3">
    <name type="scientific">Pythium oligandrum</name>
    <name type="common">Mycoparasitic fungus</name>
    <dbReference type="NCBI Taxonomy" id="41045"/>
    <lineage>
        <taxon>Eukaryota</taxon>
        <taxon>Sar</taxon>
        <taxon>Stramenopiles</taxon>
        <taxon>Oomycota</taxon>
        <taxon>Peronosporomycetes</taxon>
        <taxon>Pythiales</taxon>
        <taxon>Pythiaceae</taxon>
        <taxon>Pythium</taxon>
    </lineage>
</organism>
<dbReference type="Proteomes" id="UP000794436">
    <property type="component" value="Unassembled WGS sequence"/>
</dbReference>
<dbReference type="Gene3D" id="1.25.40.10">
    <property type="entry name" value="Tetratricopeptide repeat domain"/>
    <property type="match status" value="2"/>
</dbReference>
<accession>A0A8K1CSF7</accession>
<keyword evidence="3" id="KW-1185">Reference proteome</keyword>
<dbReference type="InterPro" id="IPR011990">
    <property type="entry name" value="TPR-like_helical_dom_sf"/>
</dbReference>
<evidence type="ECO:0000313" key="2">
    <source>
        <dbReference type="EMBL" id="TMW67478.1"/>
    </source>
</evidence>
<dbReference type="SUPFAM" id="SSF48452">
    <property type="entry name" value="TPR-like"/>
    <property type="match status" value="2"/>
</dbReference>
<dbReference type="PANTHER" id="PTHR10098">
    <property type="entry name" value="RAPSYN-RELATED"/>
    <property type="match status" value="1"/>
</dbReference>
<dbReference type="PANTHER" id="PTHR10098:SF108">
    <property type="entry name" value="TETRATRICOPEPTIDE REPEAT PROTEIN 28"/>
    <property type="match status" value="1"/>
</dbReference>
<dbReference type="SMART" id="SM00028">
    <property type="entry name" value="TPR"/>
    <property type="match status" value="5"/>
</dbReference>
<evidence type="ECO:0000313" key="3">
    <source>
        <dbReference type="Proteomes" id="UP000794436"/>
    </source>
</evidence>
<name>A0A8K1CSF7_PYTOL</name>
<evidence type="ECO:0008006" key="4">
    <source>
        <dbReference type="Google" id="ProtNLM"/>
    </source>
</evidence>
<proteinExistence type="predicted"/>
<sequence length="630" mass="69784">MDFATEYARLHEVLDAIEHEQDANEEVSTPPELKCRGQRVLEAQYALGILCARYNDHERAIEHFHAVLTWIDAHSEDSDDPDVDETLRMVLGDLRLNVQTNLATLLFRGGDASSAMRQLLDAKQALRARNETETDTPAETTQTQALVGLEVTLNANNAVLLHTHDRNDDAIHAAQAALDRNGDDNTVNAAQATAHSVLSSCYGQSGDAQKARDHARQALTCLGTSSNDANQYARLLNNVAVHAVEADNASTGLAHVLTAYRSIRDHPEASDTTLQATLTYHLGTLLALLDTTATLEPKSDDIKQENETVDAAACFELTTQLLQVHPDATLAILTHAAQGQLAYHRNDPATTERELTVALTLLEQLPDANKDESIKLQGVLESLLGCAQLLLGNTEQAEATLQRDLELALDTEDLHAQLRALRNLALLYNTTQRFDEAIPLWRESVEIATVAPSKYELMLAYGGLGAALRALQLQDAQKNEFQEFLAQKENHPRAIFIKQRTLAMELGDAEQQVMAQRALVHTYEAPLSSFESQELEKRLEECDLFVHFAEPYSQSVHQADAYRALANALTAQLTRLAERGQRFADAIFVLTQKRDDVARKYLATTRQMESEEGQAPVKRPASRPDVLFRR</sequence>
<dbReference type="AlphaFoldDB" id="A0A8K1CSF7"/>
<reference evidence="2" key="1">
    <citation type="submission" date="2019-03" db="EMBL/GenBank/DDBJ databases">
        <title>Long read genome sequence of the mycoparasitic Pythium oligandrum ATCC 38472 isolated from sugarbeet rhizosphere.</title>
        <authorList>
            <person name="Gaulin E."/>
        </authorList>
    </citation>
    <scope>NUCLEOTIDE SEQUENCE</scope>
    <source>
        <strain evidence="2">ATCC 38472_TT</strain>
    </source>
</reference>
<dbReference type="OrthoDB" id="286233at2759"/>
<dbReference type="EMBL" id="SPLM01000004">
    <property type="protein sequence ID" value="TMW67478.1"/>
    <property type="molecule type" value="Genomic_DNA"/>
</dbReference>
<dbReference type="InterPro" id="IPR019734">
    <property type="entry name" value="TPR_rpt"/>
</dbReference>
<evidence type="ECO:0000256" key="1">
    <source>
        <dbReference type="SAM" id="MobiDB-lite"/>
    </source>
</evidence>
<comment type="caution">
    <text evidence="2">The sequence shown here is derived from an EMBL/GenBank/DDBJ whole genome shotgun (WGS) entry which is preliminary data.</text>
</comment>
<gene>
    <name evidence="2" type="ORF">Poli38472_011098</name>
</gene>
<protein>
    <recommendedName>
        <fullName evidence="4">Tetratricopeptide repeat protein</fullName>
    </recommendedName>
</protein>